<feature type="region of interest" description="Disordered" evidence="2">
    <location>
        <begin position="1"/>
        <end position="35"/>
    </location>
</feature>
<keyword evidence="4" id="KW-1185">Reference proteome</keyword>
<dbReference type="AlphaFoldDB" id="A0AAE0GLV8"/>
<feature type="region of interest" description="Disordered" evidence="2">
    <location>
        <begin position="306"/>
        <end position="325"/>
    </location>
</feature>
<sequence length="434" mass="47737">MATPHMRRRVSELRPKAKKLNATRLPSSVLDETGNAKSSLIELDKENTTNDATPAPGLSAADAVLLNQPPPLLVTLRKPRTGKASVNEIPAPCSDEYQVANLSNLDESDGSSSDDSWDDTRSWRWSTLPTFIPQKLREIHHVLNEDDVQSPEELLKPFEGVLEHGNNVMSVIGRTAVKVTSLVDNAIEGGLNFLQTAGDHIAEASQSLGSPTAREAEASISELSESNPDFATLSATSTSYGGYSVHTLMAPEQKAKRLESMLDELQDEMKNSQVECKSLRSLIGSLQNDLREARDHCEYLQKKNSALKNVPPATPSTAGAPEAQETLEEQARKQMESLLSEKAKLAYENMRLSRENESLQELLEYRFMDVEEKFCSPPEMAALGDKEANKTLEEPLDERPQSNNISLKVDCPSGRCTVNMDISSGHRTGGFYIV</sequence>
<feature type="coiled-coil region" evidence="1">
    <location>
        <begin position="328"/>
        <end position="362"/>
    </location>
</feature>
<feature type="coiled-coil region" evidence="1">
    <location>
        <begin position="248"/>
        <end position="303"/>
    </location>
</feature>
<proteinExistence type="predicted"/>
<evidence type="ECO:0000256" key="2">
    <source>
        <dbReference type="SAM" id="MobiDB-lite"/>
    </source>
</evidence>
<organism evidence="3 4">
    <name type="scientific">Cymbomonas tetramitiformis</name>
    <dbReference type="NCBI Taxonomy" id="36881"/>
    <lineage>
        <taxon>Eukaryota</taxon>
        <taxon>Viridiplantae</taxon>
        <taxon>Chlorophyta</taxon>
        <taxon>Pyramimonadophyceae</taxon>
        <taxon>Pyramimonadales</taxon>
        <taxon>Pyramimonadaceae</taxon>
        <taxon>Cymbomonas</taxon>
    </lineage>
</organism>
<dbReference type="Proteomes" id="UP001190700">
    <property type="component" value="Unassembled WGS sequence"/>
</dbReference>
<evidence type="ECO:0000313" key="3">
    <source>
        <dbReference type="EMBL" id="KAK3280298.1"/>
    </source>
</evidence>
<evidence type="ECO:0000256" key="1">
    <source>
        <dbReference type="SAM" id="Coils"/>
    </source>
</evidence>
<comment type="caution">
    <text evidence="3">The sequence shown here is derived from an EMBL/GenBank/DDBJ whole genome shotgun (WGS) entry which is preliminary data.</text>
</comment>
<accession>A0AAE0GLV8</accession>
<evidence type="ECO:0000313" key="4">
    <source>
        <dbReference type="Proteomes" id="UP001190700"/>
    </source>
</evidence>
<protein>
    <submittedName>
        <fullName evidence="3">Uncharacterized protein</fullName>
    </submittedName>
</protein>
<dbReference type="EMBL" id="LGRX02004453">
    <property type="protein sequence ID" value="KAK3280298.1"/>
    <property type="molecule type" value="Genomic_DNA"/>
</dbReference>
<gene>
    <name evidence="3" type="ORF">CYMTET_11851</name>
</gene>
<name>A0AAE0GLV8_9CHLO</name>
<keyword evidence="1" id="KW-0175">Coiled coil</keyword>
<reference evidence="3 4" key="1">
    <citation type="journal article" date="2015" name="Genome Biol. Evol.">
        <title>Comparative Genomics of a Bacterivorous Green Alga Reveals Evolutionary Causalities and Consequences of Phago-Mixotrophic Mode of Nutrition.</title>
        <authorList>
            <person name="Burns J.A."/>
            <person name="Paasch A."/>
            <person name="Narechania A."/>
            <person name="Kim E."/>
        </authorList>
    </citation>
    <scope>NUCLEOTIDE SEQUENCE [LARGE SCALE GENOMIC DNA]</scope>
    <source>
        <strain evidence="3 4">PLY_AMNH</strain>
    </source>
</reference>